<dbReference type="OrthoDB" id="2683368at2759"/>
<feature type="compositionally biased region" description="Low complexity" evidence="1">
    <location>
        <begin position="112"/>
        <end position="128"/>
    </location>
</feature>
<feature type="compositionally biased region" description="Low complexity" evidence="1">
    <location>
        <begin position="276"/>
        <end position="296"/>
    </location>
</feature>
<reference evidence="3 5" key="1">
    <citation type="submission" date="2019-06" db="EMBL/GenBank/DDBJ databases">
        <title>Draft genome sequence of the filamentous fungus Phialemoniopsis curvata isolated from diesel fuel.</title>
        <authorList>
            <person name="Varaljay V.A."/>
            <person name="Lyon W.J."/>
            <person name="Crouch A.L."/>
            <person name="Drake C.E."/>
            <person name="Hollomon J.M."/>
            <person name="Nadeau L.J."/>
            <person name="Nunn H.S."/>
            <person name="Stevenson B.S."/>
            <person name="Bojanowski C.L."/>
            <person name="Crookes-Goodson W.J."/>
        </authorList>
    </citation>
    <scope>NUCLEOTIDE SEQUENCE [LARGE SCALE GENOMIC DNA]</scope>
    <source>
        <strain evidence="3 5">D216</strain>
    </source>
</reference>
<dbReference type="InParanoid" id="A0A507AH14"/>
<dbReference type="InterPro" id="IPR028095">
    <property type="entry name" value="Mso1_N_dom"/>
</dbReference>
<dbReference type="Proteomes" id="UP000319257">
    <property type="component" value="Unassembled WGS sequence"/>
</dbReference>
<gene>
    <name evidence="3" type="ORF">E0L32_001807</name>
    <name evidence="4" type="ORF">E0L32_001872</name>
</gene>
<dbReference type="GeneID" id="41969254"/>
<sequence length="296" mass="30714">MTSWYSNILTTTSSRISNLRSTYLSGDADGDTEDDTHVCRVLRAYYTEKGRTFPGWLPPDPKAPPPAPAVYAQPQVGSRYGGMASQPGGGGGLSSLWDSNPASQRQDAQSLRQGRGAPMQQQQQQGGRLNPYARNSDPRDDNQTRPPPGQRAGSYQSANAYGRESSTTPPAGGGGSAQDRLRNRLFGGGGARTTSPQSGGPFQPPAQSSSGTYGSRGGQSGGGAADNYEDRFAPGGMYDAAPPNRGGGGGDRPFMAANSPWASNDTDYSGGGSSRPGGLPSGPRRPGGLPSGPRMR</sequence>
<evidence type="ECO:0000259" key="2">
    <source>
        <dbReference type="Pfam" id="PF14475"/>
    </source>
</evidence>
<dbReference type="AlphaFoldDB" id="A0A507AH14"/>
<name>A0A507AH14_9PEZI</name>
<comment type="caution">
    <text evidence="3">The sequence shown here is derived from an EMBL/GenBank/DDBJ whole genome shotgun (WGS) entry which is preliminary data.</text>
</comment>
<feature type="compositionally biased region" description="Polar residues" evidence="1">
    <location>
        <begin position="96"/>
        <end position="111"/>
    </location>
</feature>
<feature type="domain" description="Mso1 N-terminal" evidence="2">
    <location>
        <begin position="19"/>
        <end position="57"/>
    </location>
</feature>
<proteinExistence type="predicted"/>
<accession>A0A507AH14</accession>
<protein>
    <recommendedName>
        <fullName evidence="2">Mso1 N-terminal domain-containing protein</fullName>
    </recommendedName>
</protein>
<keyword evidence="5" id="KW-1185">Reference proteome</keyword>
<evidence type="ECO:0000313" key="4">
    <source>
        <dbReference type="EMBL" id="TPX08297.1"/>
    </source>
</evidence>
<dbReference type="RefSeq" id="XP_030989943.1">
    <property type="nucleotide sequence ID" value="XM_031135927.1"/>
</dbReference>
<dbReference type="EMBL" id="SKBQ01000007">
    <property type="protein sequence ID" value="TPX08232.1"/>
    <property type="molecule type" value="Genomic_DNA"/>
</dbReference>
<feature type="compositionally biased region" description="Pro residues" evidence="1">
    <location>
        <begin position="56"/>
        <end position="68"/>
    </location>
</feature>
<feature type="compositionally biased region" description="Gly residues" evidence="1">
    <location>
        <begin position="214"/>
        <end position="224"/>
    </location>
</feature>
<evidence type="ECO:0000256" key="1">
    <source>
        <dbReference type="SAM" id="MobiDB-lite"/>
    </source>
</evidence>
<dbReference type="Pfam" id="PF14475">
    <property type="entry name" value="Mso1_Sec1_bdg"/>
    <property type="match status" value="1"/>
</dbReference>
<evidence type="ECO:0000313" key="3">
    <source>
        <dbReference type="EMBL" id="TPX08232.1"/>
    </source>
</evidence>
<feature type="region of interest" description="Disordered" evidence="1">
    <location>
        <begin position="51"/>
        <end position="296"/>
    </location>
</feature>
<dbReference type="EMBL" id="SKBQ01000007">
    <property type="protein sequence ID" value="TPX08297.1"/>
    <property type="molecule type" value="Genomic_DNA"/>
</dbReference>
<organism evidence="3 5">
    <name type="scientific">Thyridium curvatum</name>
    <dbReference type="NCBI Taxonomy" id="1093900"/>
    <lineage>
        <taxon>Eukaryota</taxon>
        <taxon>Fungi</taxon>
        <taxon>Dikarya</taxon>
        <taxon>Ascomycota</taxon>
        <taxon>Pezizomycotina</taxon>
        <taxon>Sordariomycetes</taxon>
        <taxon>Sordariomycetidae</taxon>
        <taxon>Thyridiales</taxon>
        <taxon>Thyridiaceae</taxon>
        <taxon>Thyridium</taxon>
    </lineage>
</organism>
<evidence type="ECO:0000313" key="5">
    <source>
        <dbReference type="Proteomes" id="UP000319257"/>
    </source>
</evidence>